<protein>
    <submittedName>
        <fullName evidence="2">Uncharacterized protein</fullName>
    </submittedName>
</protein>
<feature type="compositionally biased region" description="Basic residues" evidence="1">
    <location>
        <begin position="102"/>
        <end position="114"/>
    </location>
</feature>
<evidence type="ECO:0000313" key="2">
    <source>
        <dbReference type="EMBL" id="EGG01196.1"/>
    </source>
</evidence>
<evidence type="ECO:0000256" key="1">
    <source>
        <dbReference type="SAM" id="MobiDB-lite"/>
    </source>
</evidence>
<dbReference type="EMBL" id="GL883140">
    <property type="protein sequence ID" value="EGG01196.1"/>
    <property type="molecule type" value="Genomic_DNA"/>
</dbReference>
<reference evidence="3" key="1">
    <citation type="journal article" date="2011" name="Proc. Natl. Acad. Sci. U.S.A.">
        <title>Obligate biotrophy features unraveled by the genomic analysis of rust fungi.</title>
        <authorList>
            <person name="Duplessis S."/>
            <person name="Cuomo C.A."/>
            <person name="Lin Y.-C."/>
            <person name="Aerts A."/>
            <person name="Tisserant E."/>
            <person name="Veneault-Fourrey C."/>
            <person name="Joly D.L."/>
            <person name="Hacquard S."/>
            <person name="Amselem J."/>
            <person name="Cantarel B.L."/>
            <person name="Chiu R."/>
            <person name="Coutinho P.M."/>
            <person name="Feau N."/>
            <person name="Field M."/>
            <person name="Frey P."/>
            <person name="Gelhaye E."/>
            <person name="Goldberg J."/>
            <person name="Grabherr M.G."/>
            <person name="Kodira C.D."/>
            <person name="Kohler A."/>
            <person name="Kuees U."/>
            <person name="Lindquist E.A."/>
            <person name="Lucas S.M."/>
            <person name="Mago R."/>
            <person name="Mauceli E."/>
            <person name="Morin E."/>
            <person name="Murat C."/>
            <person name="Pangilinan J.L."/>
            <person name="Park R."/>
            <person name="Pearson M."/>
            <person name="Quesneville H."/>
            <person name="Rouhier N."/>
            <person name="Sakthikumar S."/>
            <person name="Salamov A.A."/>
            <person name="Schmutz J."/>
            <person name="Selles B."/>
            <person name="Shapiro H."/>
            <person name="Tanguay P."/>
            <person name="Tuskan G.A."/>
            <person name="Henrissat B."/>
            <person name="Van de Peer Y."/>
            <person name="Rouze P."/>
            <person name="Ellis J.G."/>
            <person name="Dodds P.N."/>
            <person name="Schein J.E."/>
            <person name="Zhong S."/>
            <person name="Hamelin R.C."/>
            <person name="Grigoriev I.V."/>
            <person name="Szabo L.J."/>
            <person name="Martin F."/>
        </authorList>
    </citation>
    <scope>NUCLEOTIDE SEQUENCE [LARGE SCALE GENOMIC DNA]</scope>
    <source>
        <strain evidence="3">98AG31 / pathotype 3-4-7</strain>
    </source>
</reference>
<gene>
    <name evidence="2" type="ORF">MELLADRAFT_111251</name>
</gene>
<evidence type="ECO:0000313" key="3">
    <source>
        <dbReference type="Proteomes" id="UP000001072"/>
    </source>
</evidence>
<sequence length="605" mass="68366">MKNITQSPHFETLTPEFLADLLEEHGYTLYLHIKLIPYLTNKNSNTTILHLYAPLFVRSSTLPTSFIRKSFKPSFPSLYQLKTPLKLFKMGPQVTPGGKNGLPRRPRSSSAKKAKPYDSPSLSKRQTTEPPTNLTDLNSSMTIDQPAQSTATANQEDEEMNLADPVQSQPAISSSNSNEERKKKRTKANSPSSEESESSEDSSSDSDDNDDNDVESKPLFDLSDEKEPTDPDKDLLKDIFTQEDSNKTDEVKDRKEEQEVQVPNWTPANDLNNSGTNRLPYPSPGSLTLHTVNPLKYSYQNEFAFTCDLPYELQLWWQLYHRRHVSPDDINLWAIVTIISQKFKSNLFEEVKRTLNHCINHIELIVNVSGSRFFLIRFKNLKAKDGLQRDPRHDKGVFVSYQSGFKKPTTLLIFELDPITKLTPKMSSLLVTIHGLPFPLCTQLIADTVFGAIAAHESNFHLELEGIRELRKYPVIAHGGGRVFEVLFKRDAVLEWFKLLSKSNKSIKLIGWNHKGKETDDLYLIQIRHVPTCPTCGTTSVNASHSTGCPFATLRDGIIKSLKRTSTPSKRSKLDQDEDSEDSTPLASSSNKKPRSKIGNFTIRN</sequence>
<feature type="region of interest" description="Disordered" evidence="1">
    <location>
        <begin position="89"/>
        <end position="260"/>
    </location>
</feature>
<feature type="compositionally biased region" description="Basic and acidic residues" evidence="1">
    <location>
        <begin position="214"/>
        <end position="237"/>
    </location>
</feature>
<feature type="compositionally biased region" description="Acidic residues" evidence="1">
    <location>
        <begin position="194"/>
        <end position="213"/>
    </location>
</feature>
<keyword evidence="3" id="KW-1185">Reference proteome</keyword>
<feature type="region of interest" description="Disordered" evidence="1">
    <location>
        <begin position="564"/>
        <end position="605"/>
    </location>
</feature>
<dbReference type="AlphaFoldDB" id="F4S2K0"/>
<dbReference type="VEuPathDB" id="FungiDB:MELLADRAFT_111251"/>
<proteinExistence type="predicted"/>
<accession>F4S2K0</accession>
<feature type="compositionally biased region" description="Basic and acidic residues" evidence="1">
    <location>
        <begin position="244"/>
        <end position="258"/>
    </location>
</feature>
<organism evidence="3">
    <name type="scientific">Melampsora larici-populina (strain 98AG31 / pathotype 3-4-7)</name>
    <name type="common">Poplar leaf rust fungus</name>
    <dbReference type="NCBI Taxonomy" id="747676"/>
    <lineage>
        <taxon>Eukaryota</taxon>
        <taxon>Fungi</taxon>
        <taxon>Dikarya</taxon>
        <taxon>Basidiomycota</taxon>
        <taxon>Pucciniomycotina</taxon>
        <taxon>Pucciniomycetes</taxon>
        <taxon>Pucciniales</taxon>
        <taxon>Melampsoraceae</taxon>
        <taxon>Melampsora</taxon>
    </lineage>
</organism>
<dbReference type="Proteomes" id="UP000001072">
    <property type="component" value="Unassembled WGS sequence"/>
</dbReference>
<dbReference type="KEGG" id="mlr:MELLADRAFT_111251"/>
<dbReference type="HOGENOM" id="CLU_451317_0_0_1"/>
<dbReference type="InParanoid" id="F4S2K0"/>
<name>F4S2K0_MELLP</name>
<dbReference type="GeneID" id="18924327"/>
<feature type="compositionally biased region" description="Polar residues" evidence="1">
    <location>
        <begin position="120"/>
        <end position="154"/>
    </location>
</feature>
<dbReference type="RefSeq" id="XP_007415546.1">
    <property type="nucleotide sequence ID" value="XM_007415484.1"/>
</dbReference>